<reference evidence="1" key="2">
    <citation type="submission" date="2015-06" db="UniProtKB">
        <authorList>
            <consortium name="EnsemblPlants"/>
        </authorList>
    </citation>
    <scope>IDENTIFICATION</scope>
    <source>
        <strain evidence="1">DM1-3 516 R44</strain>
    </source>
</reference>
<organism evidence="1 2">
    <name type="scientific">Solanum tuberosum</name>
    <name type="common">Potato</name>
    <dbReference type="NCBI Taxonomy" id="4113"/>
    <lineage>
        <taxon>Eukaryota</taxon>
        <taxon>Viridiplantae</taxon>
        <taxon>Streptophyta</taxon>
        <taxon>Embryophyta</taxon>
        <taxon>Tracheophyta</taxon>
        <taxon>Spermatophyta</taxon>
        <taxon>Magnoliopsida</taxon>
        <taxon>eudicotyledons</taxon>
        <taxon>Gunneridae</taxon>
        <taxon>Pentapetalae</taxon>
        <taxon>asterids</taxon>
        <taxon>lamiids</taxon>
        <taxon>Solanales</taxon>
        <taxon>Solanaceae</taxon>
        <taxon>Solanoideae</taxon>
        <taxon>Solaneae</taxon>
        <taxon>Solanum</taxon>
    </lineage>
</organism>
<dbReference type="HOGENOM" id="CLU_2854105_0_0_1"/>
<reference evidence="2" key="1">
    <citation type="journal article" date="2011" name="Nature">
        <title>Genome sequence and analysis of the tuber crop potato.</title>
        <authorList>
            <consortium name="The Potato Genome Sequencing Consortium"/>
        </authorList>
    </citation>
    <scope>NUCLEOTIDE SEQUENCE [LARGE SCALE GENOMIC DNA]</scope>
    <source>
        <strain evidence="2">cv. DM1-3 516 R44</strain>
    </source>
</reference>
<proteinExistence type="predicted"/>
<evidence type="ECO:0000313" key="2">
    <source>
        <dbReference type="Proteomes" id="UP000011115"/>
    </source>
</evidence>
<dbReference type="Proteomes" id="UP000011115">
    <property type="component" value="Unassembled WGS sequence"/>
</dbReference>
<dbReference type="AlphaFoldDB" id="M1D0E3"/>
<accession>M1D0E3</accession>
<evidence type="ECO:0000313" key="1">
    <source>
        <dbReference type="EnsemblPlants" id="PGSC0003DMT400078575"/>
    </source>
</evidence>
<dbReference type="EnsemblPlants" id="PGSC0003DMT400078575">
    <property type="protein sequence ID" value="PGSC0003DMT400078575"/>
    <property type="gene ID" value="PGSC0003DMG400030588"/>
</dbReference>
<protein>
    <submittedName>
        <fullName evidence="1">Uncharacterized protein</fullName>
    </submittedName>
</protein>
<dbReference type="Gramene" id="PGSC0003DMT400078575">
    <property type="protein sequence ID" value="PGSC0003DMT400078575"/>
    <property type="gene ID" value="PGSC0003DMG400030588"/>
</dbReference>
<keyword evidence="2" id="KW-1185">Reference proteome</keyword>
<name>M1D0E3_SOLTU</name>
<dbReference type="InParanoid" id="M1D0E3"/>
<sequence>MGHKIYKLVIHQNVKRGFCKAGRLMLVVVEPLNHPSSVEFGYGGDLDFINWIAFSGHSVHSCSQS</sequence>
<dbReference type="PaxDb" id="4113-PGSC0003DMT400078575"/>